<dbReference type="EMBL" id="BART01002784">
    <property type="protein sequence ID" value="GAG67849.1"/>
    <property type="molecule type" value="Genomic_DNA"/>
</dbReference>
<name>X0ZEY2_9ZZZZ</name>
<dbReference type="GO" id="GO:0015562">
    <property type="term" value="F:efflux transmembrane transporter activity"/>
    <property type="evidence" value="ECO:0007669"/>
    <property type="project" value="TreeGrafter"/>
</dbReference>
<gene>
    <name evidence="1" type="ORF">S01H4_08205</name>
</gene>
<dbReference type="PANTHER" id="PTHR30469">
    <property type="entry name" value="MULTIDRUG RESISTANCE PROTEIN MDTA"/>
    <property type="match status" value="1"/>
</dbReference>
<protein>
    <recommendedName>
        <fullName evidence="2">Membrane fusion protein biotin-lipoyl like domain-containing protein</fullName>
    </recommendedName>
</protein>
<accession>X0ZEY2</accession>
<comment type="caution">
    <text evidence="1">The sequence shown here is derived from an EMBL/GenBank/DDBJ whole genome shotgun (WGS) entry which is preliminary data.</text>
</comment>
<dbReference type="GO" id="GO:1990281">
    <property type="term" value="C:efflux pump complex"/>
    <property type="evidence" value="ECO:0007669"/>
    <property type="project" value="TreeGrafter"/>
</dbReference>
<dbReference type="Gene3D" id="2.40.50.100">
    <property type="match status" value="1"/>
</dbReference>
<evidence type="ECO:0000313" key="1">
    <source>
        <dbReference type="EMBL" id="GAG67849.1"/>
    </source>
</evidence>
<dbReference type="AlphaFoldDB" id="X0ZEY2"/>
<sequence>MKLFYILIFVVITWGCSPKQDKDDENPEKRSYTEERNPVDIIILERTTFKKEMVSNGKLKALRKSILKFRISEELEYLPVNNGDRVMKGQVIARLQQFDQKQNLLVLA</sequence>
<evidence type="ECO:0008006" key="2">
    <source>
        <dbReference type="Google" id="ProtNLM"/>
    </source>
</evidence>
<organism evidence="1">
    <name type="scientific">marine sediment metagenome</name>
    <dbReference type="NCBI Taxonomy" id="412755"/>
    <lineage>
        <taxon>unclassified sequences</taxon>
        <taxon>metagenomes</taxon>
        <taxon>ecological metagenomes</taxon>
    </lineage>
</organism>
<proteinExistence type="predicted"/>
<reference evidence="1" key="1">
    <citation type="journal article" date="2014" name="Front. Microbiol.">
        <title>High frequency of phylogenetically diverse reductive dehalogenase-homologous genes in deep subseafloor sedimentary metagenomes.</title>
        <authorList>
            <person name="Kawai M."/>
            <person name="Futagami T."/>
            <person name="Toyoda A."/>
            <person name="Takaki Y."/>
            <person name="Nishi S."/>
            <person name="Hori S."/>
            <person name="Arai W."/>
            <person name="Tsubouchi T."/>
            <person name="Morono Y."/>
            <person name="Uchiyama I."/>
            <person name="Ito T."/>
            <person name="Fujiyama A."/>
            <person name="Inagaki F."/>
            <person name="Takami H."/>
        </authorList>
    </citation>
    <scope>NUCLEOTIDE SEQUENCE</scope>
    <source>
        <strain evidence="1">Expedition CK06-06</strain>
    </source>
</reference>